<dbReference type="RefSeq" id="WP_093791259.1">
    <property type="nucleotide sequence ID" value="NZ_CP155571.1"/>
</dbReference>
<dbReference type="PANTHER" id="PTHR40084">
    <property type="entry name" value="PHOSPHOHYDROLASE, PHP FAMILY"/>
    <property type="match status" value="1"/>
</dbReference>
<dbReference type="Gene3D" id="1.10.150.20">
    <property type="entry name" value="5' to 3' exonuclease, C-terminal subdomain"/>
    <property type="match status" value="1"/>
</dbReference>
<organism evidence="1 2">
    <name type="scientific">Sporomusa acidovorans (strain ATCC 49682 / DSM 3132 / Mol)</name>
    <dbReference type="NCBI Taxonomy" id="1123286"/>
    <lineage>
        <taxon>Bacteria</taxon>
        <taxon>Bacillati</taxon>
        <taxon>Bacillota</taxon>
        <taxon>Negativicutes</taxon>
        <taxon>Selenomonadales</taxon>
        <taxon>Sporomusaceae</taxon>
        <taxon>Sporomusa</taxon>
    </lineage>
</organism>
<keyword evidence="2" id="KW-1185">Reference proteome</keyword>
<dbReference type="EMBL" id="CP155571">
    <property type="protein sequence ID" value="XFO72852.1"/>
    <property type="molecule type" value="Genomic_DNA"/>
</dbReference>
<dbReference type="Proteomes" id="UP000216052">
    <property type="component" value="Chromosome"/>
</dbReference>
<dbReference type="InterPro" id="IPR010994">
    <property type="entry name" value="RuvA_2-like"/>
</dbReference>
<dbReference type="CDD" id="cd19067">
    <property type="entry name" value="PfuEndoQ-like"/>
    <property type="match status" value="1"/>
</dbReference>
<dbReference type="SUPFAM" id="SSF47781">
    <property type="entry name" value="RuvA domain 2-like"/>
    <property type="match status" value="1"/>
</dbReference>
<gene>
    <name evidence="1" type="ORF">SPACI_029060</name>
</gene>
<dbReference type="InterPro" id="IPR016195">
    <property type="entry name" value="Pol/histidinol_Pase-like"/>
</dbReference>
<accession>A0ABZ3J4I8</accession>
<protein>
    <recommendedName>
        <fullName evidence="3">TIGR00375 family protein</fullName>
    </recommendedName>
</protein>
<evidence type="ECO:0000313" key="1">
    <source>
        <dbReference type="EMBL" id="XFO72852.1"/>
    </source>
</evidence>
<dbReference type="PANTHER" id="PTHR40084:SF1">
    <property type="entry name" value="PHOSPHOTRANSFERASE"/>
    <property type="match status" value="1"/>
</dbReference>
<reference evidence="1" key="1">
    <citation type="submission" date="2024-05" db="EMBL/GenBank/DDBJ databases">
        <title>Isolation and characterization of Sporomusa carbonis sp. nov., a carboxydotrophic hydrogenogen in the genus of Sporomusa isolated from a charcoal burning pile.</title>
        <authorList>
            <person name="Boeer T."/>
            <person name="Rosenbaum F."/>
            <person name="Eysell L."/>
            <person name="Mueller V."/>
            <person name="Daniel R."/>
            <person name="Poehlein A."/>
        </authorList>
    </citation>
    <scope>NUCLEOTIDE SEQUENCE [LARGE SCALE GENOMIC DNA]</scope>
    <source>
        <strain evidence="1">DSM 3132</strain>
    </source>
</reference>
<evidence type="ECO:0008006" key="3">
    <source>
        <dbReference type="Google" id="ProtNLM"/>
    </source>
</evidence>
<dbReference type="SUPFAM" id="SSF89550">
    <property type="entry name" value="PHP domain-like"/>
    <property type="match status" value="1"/>
</dbReference>
<dbReference type="Gene3D" id="3.20.20.140">
    <property type="entry name" value="Metal-dependent hydrolases"/>
    <property type="match status" value="1"/>
</dbReference>
<proteinExistence type="predicted"/>
<sequence length="394" mass="43342">MLNQYFTDLHIHVGMSESGKWIKIPTSRHLTVCGILEEAVEQKGMNIVGIVDALSPLVLADIEALIEKELLAPVSSGGYMYRESTLLILGAEIETREANGGLAHTLVFIPDIQTMSSFSTYMSRYIRNINLSSQNAHMPLKQLIQIAGSFDSLIIPAHVFTPHKSLYGVCCERFSHILSDKEMYKIAAIELGLSADSNMADRVGELAEYTFIANSDAHSLDKIAREYNIFSMSELSFGAIAKALSRTEQNQVIANYGLDPRLGKYHRTFCQKCGFTAGDGLIYTCPQCGSSVLTKGVLERINEIADYIEPHHPVHRSQYFYQIPLEFIPGVGKKVMVKLLREFDTEMNILHYATYEALAGVAGSKIAGLIMEARSGNAIISAGGGGIYGRMIGT</sequence>
<name>A0ABZ3J4I8_SPOA4</name>
<evidence type="ECO:0000313" key="2">
    <source>
        <dbReference type="Proteomes" id="UP000216052"/>
    </source>
</evidence>